<dbReference type="PANTHER" id="PTHR11586:SF33">
    <property type="entry name" value="AMINOACYL TRNA SYNTHASE COMPLEX-INTERACTING MULTIFUNCTIONAL PROTEIN 1"/>
    <property type="match status" value="1"/>
</dbReference>
<keyword evidence="2 3" id="KW-0694">RNA-binding</keyword>
<evidence type="ECO:0000256" key="2">
    <source>
        <dbReference type="ARBA" id="ARBA00022884"/>
    </source>
</evidence>
<evidence type="ECO:0000256" key="1">
    <source>
        <dbReference type="ARBA" id="ARBA00022555"/>
    </source>
</evidence>
<dbReference type="Pfam" id="PF21972">
    <property type="entry name" value="Arc1p_N_like"/>
    <property type="match status" value="1"/>
</dbReference>
<sequence>MATLDDRSRALVQKAYPEAIQNEADMISLSTSIFPKAEYSSGEKSEIEQWLITSSHLGSSSSTEDAAKTAERLSALNTHLSTRTTVLGSKPSVADIAIYARLSPLVAKWSDEQRTGEQGYHHIVRHLDAVQNSPLFALKLDDAEKIQIDPSKVVFSIKPIDAKAEKERKKKEKEAAAAASSTTAESTPVVAQATAKVEEAAATVKSTGDKVADAVAAETPGAGKKTEKKEKKAKAPKQPKAPAAPEKPLSPALIDLRVGHILKAIQHPNADSLYVSTIAVGDPAGTDNTSEYEGQICRTVCSGLNGLVPLEEMQGRKIVAVCNLKPVTMRGIKSCAMVLAASPRLAEGEEDNHKGPVELVNIPEGAQAGDRVYFEGYNDCEPEPVLNPKKKIWETFQPGFTTTDNLEVAFDGSAVSQLAEKGKTSVGKLLTKAGVCTVSNLKNATVR</sequence>
<dbReference type="InterPro" id="IPR036282">
    <property type="entry name" value="Glutathione-S-Trfase_C_sf"/>
</dbReference>
<dbReference type="InterPro" id="IPR002547">
    <property type="entry name" value="tRNA-bd_dom"/>
</dbReference>
<dbReference type="Proteomes" id="UP001562354">
    <property type="component" value="Unassembled WGS sequence"/>
</dbReference>
<dbReference type="RefSeq" id="XP_069199810.1">
    <property type="nucleotide sequence ID" value="XM_069346931.1"/>
</dbReference>
<gene>
    <name evidence="7" type="ORF">AAFC00_006908</name>
</gene>
<dbReference type="SUPFAM" id="SSF50249">
    <property type="entry name" value="Nucleic acid-binding proteins"/>
    <property type="match status" value="1"/>
</dbReference>
<dbReference type="SUPFAM" id="SSF47616">
    <property type="entry name" value="GST C-terminal domain-like"/>
    <property type="match status" value="1"/>
</dbReference>
<dbReference type="PROSITE" id="PS50886">
    <property type="entry name" value="TRBD"/>
    <property type="match status" value="1"/>
</dbReference>
<evidence type="ECO:0000256" key="4">
    <source>
        <dbReference type="SAM" id="MobiDB-lite"/>
    </source>
</evidence>
<dbReference type="Gene3D" id="1.20.1050.130">
    <property type="match status" value="1"/>
</dbReference>
<dbReference type="GeneID" id="95980607"/>
<feature type="compositionally biased region" description="Low complexity" evidence="4">
    <location>
        <begin position="176"/>
        <end position="190"/>
    </location>
</feature>
<feature type="region of interest" description="Disordered" evidence="4">
    <location>
        <begin position="166"/>
        <end position="190"/>
    </location>
</feature>
<dbReference type="EMBL" id="JBFMKM010000010">
    <property type="protein sequence ID" value="KAL1303535.1"/>
    <property type="molecule type" value="Genomic_DNA"/>
</dbReference>
<dbReference type="Pfam" id="PF01588">
    <property type="entry name" value="tRNA_bind"/>
    <property type="match status" value="1"/>
</dbReference>
<reference evidence="7 8" key="1">
    <citation type="submission" date="2024-07" db="EMBL/GenBank/DDBJ databases">
        <title>Draft sequence of the Neodothiora populina.</title>
        <authorList>
            <person name="Drown D.D."/>
            <person name="Schuette U.S."/>
            <person name="Buechlein A.B."/>
            <person name="Rusch D.R."/>
            <person name="Winton L.W."/>
            <person name="Adams G.A."/>
        </authorList>
    </citation>
    <scope>NUCLEOTIDE SEQUENCE [LARGE SCALE GENOMIC DNA]</scope>
    <source>
        <strain evidence="7 8">CPC 39397</strain>
    </source>
</reference>
<dbReference type="InterPro" id="IPR010987">
    <property type="entry name" value="Glutathione-S-Trfase_C-like"/>
</dbReference>
<feature type="region of interest" description="Disordered" evidence="4">
    <location>
        <begin position="217"/>
        <end position="248"/>
    </location>
</feature>
<evidence type="ECO:0000313" key="7">
    <source>
        <dbReference type="EMBL" id="KAL1303535.1"/>
    </source>
</evidence>
<evidence type="ECO:0000259" key="5">
    <source>
        <dbReference type="PROSITE" id="PS50405"/>
    </source>
</evidence>
<dbReference type="InterPro" id="IPR012340">
    <property type="entry name" value="NA-bd_OB-fold"/>
</dbReference>
<protein>
    <recommendedName>
        <fullName evidence="9">Multisynthetase complex auxiliary component p43</fullName>
    </recommendedName>
</protein>
<keyword evidence="8" id="KW-1185">Reference proteome</keyword>
<dbReference type="CDD" id="cd10304">
    <property type="entry name" value="GST_C_Arc1p_N_like"/>
    <property type="match status" value="1"/>
</dbReference>
<feature type="domain" description="TRNA-binding" evidence="6">
    <location>
        <begin position="250"/>
        <end position="373"/>
    </location>
</feature>
<dbReference type="Gene3D" id="2.40.50.140">
    <property type="entry name" value="Nucleic acid-binding proteins"/>
    <property type="match status" value="1"/>
</dbReference>
<dbReference type="PANTHER" id="PTHR11586">
    <property type="entry name" value="TRNA-AMINOACYLATION COFACTOR ARC1 FAMILY MEMBER"/>
    <property type="match status" value="1"/>
</dbReference>
<evidence type="ECO:0000259" key="6">
    <source>
        <dbReference type="PROSITE" id="PS50886"/>
    </source>
</evidence>
<evidence type="ECO:0000313" key="8">
    <source>
        <dbReference type="Proteomes" id="UP001562354"/>
    </source>
</evidence>
<dbReference type="InterPro" id="IPR053836">
    <property type="entry name" value="Arc1-like_N"/>
</dbReference>
<feature type="compositionally biased region" description="Low complexity" evidence="4">
    <location>
        <begin position="238"/>
        <end position="247"/>
    </location>
</feature>
<dbReference type="PROSITE" id="PS50405">
    <property type="entry name" value="GST_CTER"/>
    <property type="match status" value="1"/>
</dbReference>
<organism evidence="7 8">
    <name type="scientific">Neodothiora populina</name>
    <dbReference type="NCBI Taxonomy" id="2781224"/>
    <lineage>
        <taxon>Eukaryota</taxon>
        <taxon>Fungi</taxon>
        <taxon>Dikarya</taxon>
        <taxon>Ascomycota</taxon>
        <taxon>Pezizomycotina</taxon>
        <taxon>Dothideomycetes</taxon>
        <taxon>Dothideomycetidae</taxon>
        <taxon>Dothideales</taxon>
        <taxon>Dothioraceae</taxon>
        <taxon>Neodothiora</taxon>
    </lineage>
</organism>
<evidence type="ECO:0008006" key="9">
    <source>
        <dbReference type="Google" id="ProtNLM"/>
    </source>
</evidence>
<evidence type="ECO:0000256" key="3">
    <source>
        <dbReference type="PROSITE-ProRule" id="PRU00209"/>
    </source>
</evidence>
<proteinExistence type="predicted"/>
<feature type="domain" description="GST C-terminal" evidence="5">
    <location>
        <begin position="5"/>
        <end position="160"/>
    </location>
</feature>
<feature type="compositionally biased region" description="Basic and acidic residues" evidence="4">
    <location>
        <begin position="166"/>
        <end position="175"/>
    </location>
</feature>
<dbReference type="InterPro" id="IPR051270">
    <property type="entry name" value="Tyrosine-tRNA_ligase_regulator"/>
</dbReference>
<comment type="caution">
    <text evidence="7">The sequence shown here is derived from an EMBL/GenBank/DDBJ whole genome shotgun (WGS) entry which is preliminary data.</text>
</comment>
<keyword evidence="1 3" id="KW-0820">tRNA-binding</keyword>
<name>A0ABR3PCT2_9PEZI</name>
<accession>A0ABR3PCT2</accession>